<feature type="compositionally biased region" description="Low complexity" evidence="8">
    <location>
        <begin position="16"/>
        <end position="25"/>
    </location>
</feature>
<dbReference type="KEGG" id="bpg:Bathy09g04550"/>
<evidence type="ECO:0000256" key="3">
    <source>
        <dbReference type="ARBA" id="ARBA00022692"/>
    </source>
</evidence>
<feature type="repeat" description="Solcar" evidence="7">
    <location>
        <begin position="420"/>
        <end position="538"/>
    </location>
</feature>
<dbReference type="PROSITE" id="PS50920">
    <property type="entry name" value="SOLCAR"/>
    <property type="match status" value="3"/>
</dbReference>
<keyword evidence="11" id="KW-1185">Reference proteome</keyword>
<dbReference type="InterPro" id="IPR023395">
    <property type="entry name" value="MCP_dom_sf"/>
</dbReference>
<comment type="subcellular location">
    <subcellularLocation>
        <location evidence="1">Mitochondrion inner membrane</location>
        <topology evidence="1">Multi-pass membrane protein</topology>
    </subcellularLocation>
</comment>
<dbReference type="GO" id="GO:0005743">
    <property type="term" value="C:mitochondrial inner membrane"/>
    <property type="evidence" value="ECO:0007669"/>
    <property type="project" value="UniProtKB-SubCell"/>
</dbReference>
<feature type="domain" description="EF-hand" evidence="9">
    <location>
        <begin position="312"/>
        <end position="347"/>
    </location>
</feature>
<evidence type="ECO:0000256" key="8">
    <source>
        <dbReference type="SAM" id="MobiDB-lite"/>
    </source>
</evidence>
<accession>K8F331</accession>
<dbReference type="SMART" id="SM00054">
    <property type="entry name" value="EFh"/>
    <property type="match status" value="3"/>
</dbReference>
<evidence type="ECO:0000256" key="6">
    <source>
        <dbReference type="ARBA" id="ARBA00023136"/>
    </source>
</evidence>
<feature type="domain" description="EF-hand" evidence="9">
    <location>
        <begin position="243"/>
        <end position="278"/>
    </location>
</feature>
<dbReference type="Pfam" id="PF13499">
    <property type="entry name" value="EF-hand_7"/>
    <property type="match status" value="1"/>
</dbReference>
<dbReference type="GeneID" id="19013961"/>
<protein>
    <submittedName>
        <fullName evidence="10">Mitochondrial carrier family</fullName>
    </submittedName>
</protein>
<feature type="repeat" description="Solcar" evidence="7">
    <location>
        <begin position="645"/>
        <end position="735"/>
    </location>
</feature>
<feature type="region of interest" description="Disordered" evidence="8">
    <location>
        <begin position="53"/>
        <end position="142"/>
    </location>
</feature>
<sequence length="775" mass="85663">MAAFAAGGRGKDSQPSTSSTTTTTTYHHHPRWNVRAFAQRGRTMVTRETEKMREKIREHNNNNKKNRTAAAVDDDDGVVVQRTRRKEEELRGRRKRRHPVLASVSQNSNIDTNTASTTTTTTTTIDADEDEAPSTSSKDDEVPASIGETLVTIALDEESGLNVITIITWDRQGLMLDIGNALNSLGVSVREVVMKAGADGFVESKFLVSSMDMGPLAEKEWDKIKERLRVSCLRRGVRKPWQERESRLRELFNRIDSTEAGSIGQDDLEKFAQSLRMPRAFVHEFISEASSRQDDDETGKVNFEEFAAFVRSKEIALEEAFDSLDTDDEGKITGKKMKQSLRTLTLRSGRNNTRKRIARKGIENMCRYISDDTVLNANDFRDLLVLIPSGQLETVTPYYMKVGLDIGPRRLPIPDKRKEGAPWGHLIAGGISGIVSRTVSSPLNVIAIRIAATSEATIAAANAAAAGTVCATSVAAGAQTTITNGATAHAFQTLGSGFTSIWAKEGFRGFFKGNMASSIASVPGKAIDFFAYDFYKKLLTKGGDRDPENWERFAAGALAGMTSDTIMYPLDVISTRISLNRTRDARNSLMQMVNVVKETGLRGCYAGWSAAMIGVIPYAGISFGAYDTFKSQYKKIQKIDEDESIGSGPTLMCGLMAGWLASTVSYPLYYCTVRLQAGQVPLLPNGKLPRVDQLIVNTVRTCGWRDMFRGYLPSSLKLMPQAGFSFLTYELVQEQLEKRSKALSRKMNYDDNEEEKNDVVVFADVAEKNDSKKKN</sequence>
<evidence type="ECO:0000313" key="11">
    <source>
        <dbReference type="Proteomes" id="UP000198341"/>
    </source>
</evidence>
<dbReference type="Gene3D" id="1.50.40.10">
    <property type="entry name" value="Mitochondrial carrier domain"/>
    <property type="match status" value="1"/>
</dbReference>
<dbReference type="CDD" id="cd04873">
    <property type="entry name" value="ACT_UUR-ACR-like"/>
    <property type="match status" value="1"/>
</dbReference>
<dbReference type="PANTHER" id="PTHR24089">
    <property type="entry name" value="SOLUTE CARRIER FAMILY 25"/>
    <property type="match status" value="1"/>
</dbReference>
<evidence type="ECO:0000256" key="7">
    <source>
        <dbReference type="PROSITE-ProRule" id="PRU00282"/>
    </source>
</evidence>
<dbReference type="RefSeq" id="XP_007510892.1">
    <property type="nucleotide sequence ID" value="XM_007510830.1"/>
</dbReference>
<dbReference type="GO" id="GO:0055085">
    <property type="term" value="P:transmembrane transport"/>
    <property type="evidence" value="ECO:0007669"/>
    <property type="project" value="InterPro"/>
</dbReference>
<reference evidence="10 11" key="1">
    <citation type="submission" date="2011-10" db="EMBL/GenBank/DDBJ databases">
        <authorList>
            <person name="Genoscope - CEA"/>
        </authorList>
    </citation>
    <scope>NUCLEOTIDE SEQUENCE [LARGE SCALE GENOMIC DNA]</scope>
    <source>
        <strain evidence="10 11">RCC 1105</strain>
    </source>
</reference>
<dbReference type="CDD" id="cd00051">
    <property type="entry name" value="EFh"/>
    <property type="match status" value="1"/>
</dbReference>
<dbReference type="InterPro" id="IPR002067">
    <property type="entry name" value="MCP"/>
</dbReference>
<keyword evidence="3 7" id="KW-0812">Transmembrane</keyword>
<evidence type="ECO:0000256" key="2">
    <source>
        <dbReference type="ARBA" id="ARBA00022448"/>
    </source>
</evidence>
<dbReference type="SUPFAM" id="SSF103506">
    <property type="entry name" value="Mitochondrial carrier"/>
    <property type="match status" value="1"/>
</dbReference>
<organism evidence="10 11">
    <name type="scientific">Bathycoccus prasinos</name>
    <dbReference type="NCBI Taxonomy" id="41875"/>
    <lineage>
        <taxon>Eukaryota</taxon>
        <taxon>Viridiplantae</taxon>
        <taxon>Chlorophyta</taxon>
        <taxon>Mamiellophyceae</taxon>
        <taxon>Mamiellales</taxon>
        <taxon>Bathycoccaceae</taxon>
        <taxon>Bathycoccus</taxon>
    </lineage>
</organism>
<dbReference type="AlphaFoldDB" id="K8F331"/>
<dbReference type="PRINTS" id="PR00926">
    <property type="entry name" value="MITOCARRIER"/>
</dbReference>
<evidence type="ECO:0000256" key="4">
    <source>
        <dbReference type="ARBA" id="ARBA00022737"/>
    </source>
</evidence>
<dbReference type="Proteomes" id="UP000198341">
    <property type="component" value="Chromosome 9"/>
</dbReference>
<proteinExistence type="predicted"/>
<name>K8F331_9CHLO</name>
<dbReference type="InterPro" id="IPR011992">
    <property type="entry name" value="EF-hand-dom_pair"/>
</dbReference>
<keyword evidence="6 7" id="KW-0472">Membrane</keyword>
<dbReference type="InterPro" id="IPR018108">
    <property type="entry name" value="MCP_transmembrane"/>
</dbReference>
<feature type="region of interest" description="Disordered" evidence="8">
    <location>
        <begin position="1"/>
        <end position="31"/>
    </location>
</feature>
<dbReference type="Pfam" id="PF00153">
    <property type="entry name" value="Mito_carr"/>
    <property type="match status" value="3"/>
</dbReference>
<keyword evidence="5" id="KW-1133">Transmembrane helix</keyword>
<dbReference type="OrthoDB" id="270584at2759"/>
<evidence type="ECO:0000259" key="9">
    <source>
        <dbReference type="PROSITE" id="PS50222"/>
    </source>
</evidence>
<evidence type="ECO:0000256" key="1">
    <source>
        <dbReference type="ARBA" id="ARBA00004448"/>
    </source>
</evidence>
<dbReference type="eggNOG" id="KOG0036">
    <property type="taxonomic scope" value="Eukaryota"/>
</dbReference>
<evidence type="ECO:0000313" key="10">
    <source>
        <dbReference type="EMBL" id="CCO66452.1"/>
    </source>
</evidence>
<keyword evidence="2" id="KW-0813">Transport</keyword>
<dbReference type="EMBL" id="FO082270">
    <property type="protein sequence ID" value="CCO66452.1"/>
    <property type="molecule type" value="Genomic_DNA"/>
</dbReference>
<dbReference type="PROSITE" id="PS50222">
    <property type="entry name" value="EF_HAND_2"/>
    <property type="match status" value="2"/>
</dbReference>
<dbReference type="SUPFAM" id="SSF47473">
    <property type="entry name" value="EF-hand"/>
    <property type="match status" value="1"/>
</dbReference>
<dbReference type="GO" id="GO:0005509">
    <property type="term" value="F:calcium ion binding"/>
    <property type="evidence" value="ECO:0007669"/>
    <property type="project" value="InterPro"/>
</dbReference>
<feature type="repeat" description="Solcar" evidence="7">
    <location>
        <begin position="547"/>
        <end position="632"/>
    </location>
</feature>
<gene>
    <name evidence="10" type="ORF">Bathy09g04550</name>
</gene>
<keyword evidence="4" id="KW-0677">Repeat</keyword>
<dbReference type="STRING" id="41875.K8F331"/>
<evidence type="ECO:0000256" key="5">
    <source>
        <dbReference type="ARBA" id="ARBA00022989"/>
    </source>
</evidence>
<dbReference type="InterPro" id="IPR002048">
    <property type="entry name" value="EF_hand_dom"/>
</dbReference>
<feature type="compositionally biased region" description="Low complexity" evidence="8">
    <location>
        <begin position="108"/>
        <end position="125"/>
    </location>
</feature>
<dbReference type="Gene3D" id="1.10.238.10">
    <property type="entry name" value="EF-hand"/>
    <property type="match status" value="1"/>
</dbReference>